<dbReference type="EMBL" id="LR796235">
    <property type="protein sequence ID" value="CAB4129848.1"/>
    <property type="molecule type" value="Genomic_DNA"/>
</dbReference>
<dbReference type="Pfam" id="PF11753">
    <property type="entry name" value="DUF3310"/>
    <property type="match status" value="1"/>
</dbReference>
<evidence type="ECO:0000313" key="1">
    <source>
        <dbReference type="EMBL" id="CAB4129848.1"/>
    </source>
</evidence>
<reference evidence="1" key="1">
    <citation type="submission" date="2020-04" db="EMBL/GenBank/DDBJ databases">
        <authorList>
            <person name="Chiriac C."/>
            <person name="Salcher M."/>
            <person name="Ghai R."/>
            <person name="Kavagutti S V."/>
        </authorList>
    </citation>
    <scope>NUCLEOTIDE SEQUENCE</scope>
</reference>
<protein>
    <submittedName>
        <fullName evidence="1">SaV-like</fullName>
    </submittedName>
</protein>
<gene>
    <name evidence="1" type="ORF">UFOVP117_129</name>
</gene>
<accession>A0A6J5L4Z8</accession>
<name>A0A6J5L4Z8_9CAUD</name>
<dbReference type="InterPro" id="IPR021739">
    <property type="entry name" value="SaV-like"/>
</dbReference>
<sequence length="75" mass="8773">MSEQKEMVNHPSHYGGEDNPYEAIKVIDAWDLDKDFYLGNAVKYLSRAGKKDNVVQDLKKAIWYIEKKIEKLQND</sequence>
<organism evidence="1">
    <name type="scientific">uncultured Caudovirales phage</name>
    <dbReference type="NCBI Taxonomy" id="2100421"/>
    <lineage>
        <taxon>Viruses</taxon>
        <taxon>Duplodnaviria</taxon>
        <taxon>Heunggongvirae</taxon>
        <taxon>Uroviricota</taxon>
        <taxon>Caudoviricetes</taxon>
        <taxon>Peduoviridae</taxon>
        <taxon>Maltschvirus</taxon>
        <taxon>Maltschvirus maltsch</taxon>
    </lineage>
</organism>
<proteinExistence type="predicted"/>